<name>A0ABY8WIY7_9ACTN</name>
<evidence type="ECO:0000256" key="1">
    <source>
        <dbReference type="ARBA" id="ARBA00004328"/>
    </source>
</evidence>
<feature type="domain" description="Phage capsid-like C-terminal" evidence="2">
    <location>
        <begin position="165"/>
        <end position="432"/>
    </location>
</feature>
<dbReference type="InterPro" id="IPR054612">
    <property type="entry name" value="Phage_capsid-like_C"/>
</dbReference>
<comment type="subcellular location">
    <subcellularLocation>
        <location evidence="1">Virion</location>
    </subcellularLocation>
</comment>
<dbReference type="EMBL" id="CP126980">
    <property type="protein sequence ID" value="WIM97834.1"/>
    <property type="molecule type" value="Genomic_DNA"/>
</dbReference>
<dbReference type="NCBIfam" id="TIGR01554">
    <property type="entry name" value="major_cap_HK97"/>
    <property type="match status" value="1"/>
</dbReference>
<proteinExistence type="predicted"/>
<dbReference type="Gene3D" id="3.30.2400.10">
    <property type="entry name" value="Major capsid protein gp5"/>
    <property type="match status" value="1"/>
</dbReference>
<keyword evidence="4" id="KW-1185">Reference proteome</keyword>
<dbReference type="InterPro" id="IPR024455">
    <property type="entry name" value="Phage_capsid"/>
</dbReference>
<reference evidence="3 4" key="1">
    <citation type="submission" date="2023-06" db="EMBL/GenBank/DDBJ databases">
        <authorList>
            <person name="Yushchuk O."/>
            <person name="Binda E."/>
            <person name="Ruckert-Reed C."/>
            <person name="Fedorenko V."/>
            <person name="Kalinowski J."/>
            <person name="Marinelli F."/>
        </authorList>
    </citation>
    <scope>NUCLEOTIDE SEQUENCE [LARGE SCALE GENOMIC DNA]</scope>
    <source>
        <strain evidence="3 4">NRRL 3884</strain>
    </source>
</reference>
<protein>
    <submittedName>
        <fullName evidence="3">Phage major capsid protein</fullName>
    </submittedName>
</protein>
<evidence type="ECO:0000259" key="2">
    <source>
        <dbReference type="Pfam" id="PF05065"/>
    </source>
</evidence>
<dbReference type="Gene3D" id="3.30.2320.10">
    <property type="entry name" value="hypothetical protein PF0899 domain"/>
    <property type="match status" value="1"/>
</dbReference>
<gene>
    <name evidence="3" type="ORF">ACTOB_001388</name>
</gene>
<accession>A0ABY8WIY7</accession>
<evidence type="ECO:0000313" key="3">
    <source>
        <dbReference type="EMBL" id="WIM97834.1"/>
    </source>
</evidence>
<sequence>MSALEILRQRLEELRSRIDTRRSRGTEILSLPVDQLTSELTDEATQLRSELVGLRSQEEQLVAQIREEEAVEARQDGARAARVAAGTTEVPEARNVGGARVTREERTYSQEKNRRGETSFFADAYRSQMSGDAGASQRLARHAREIEVEGEAVEQRATTTASYAGLVVPQYLVDMFAPVLRNGRPLANRVNRLPMPAQGMTLDVPRGTTGAAVAAQATQNSALQNTDQVWADLVVPVCTVGGQQDVSRQSLERGTPGMDTIVYMDLARAYNAEIDRQVAAGSGASGQMLGILNTSGIYQASAYTAAVTAATFYSKTAGAVSAVASAGTEVQPDAWFMHPRRWYWLTSQLDSQNRPLAVPYASGAMNAMAINSNPGGYSADNDANPAVPVGIYHGLPVFIDANIPTAVGTGPEDQVLTLDSSKAYLWEDNGGIPRQLKFEQTLGQNLTIKLVLFNYAAFTAGRYPVAFGVVGGNAGTAGFGQIAPTF</sequence>
<dbReference type="Proteomes" id="UP001240150">
    <property type="component" value="Chromosome"/>
</dbReference>
<organism evidence="3 4">
    <name type="scientific">Actinoplanes oblitus</name>
    <dbReference type="NCBI Taxonomy" id="3040509"/>
    <lineage>
        <taxon>Bacteria</taxon>
        <taxon>Bacillati</taxon>
        <taxon>Actinomycetota</taxon>
        <taxon>Actinomycetes</taxon>
        <taxon>Micromonosporales</taxon>
        <taxon>Micromonosporaceae</taxon>
        <taxon>Actinoplanes</taxon>
    </lineage>
</organism>
<dbReference type="Pfam" id="PF05065">
    <property type="entry name" value="Phage_capsid"/>
    <property type="match status" value="1"/>
</dbReference>
<dbReference type="SUPFAM" id="SSF56563">
    <property type="entry name" value="Major capsid protein gp5"/>
    <property type="match status" value="1"/>
</dbReference>
<dbReference type="RefSeq" id="WP_284919228.1">
    <property type="nucleotide sequence ID" value="NZ_CP126980.1"/>
</dbReference>
<evidence type="ECO:0000313" key="4">
    <source>
        <dbReference type="Proteomes" id="UP001240150"/>
    </source>
</evidence>